<name>A0AAE1ZI79_SCHME</name>
<reference evidence="3" key="2">
    <citation type="journal article" date="2023" name="Infect Dis Poverty">
        <title>Chromosome-scale genome of the human blood fluke Schistosoma mekongi and its implications for public health.</title>
        <authorList>
            <person name="Zhou M."/>
            <person name="Xu L."/>
            <person name="Xu D."/>
            <person name="Chen W."/>
            <person name="Khan J."/>
            <person name="Hu Y."/>
            <person name="Huang H."/>
            <person name="Wei H."/>
            <person name="Zhang Y."/>
            <person name="Chusongsang P."/>
            <person name="Tanasarnprasert K."/>
            <person name="Hu X."/>
            <person name="Limpanont Y."/>
            <person name="Lv Z."/>
        </authorList>
    </citation>
    <scope>NUCLEOTIDE SEQUENCE</scope>
    <source>
        <strain evidence="3">LV_2022a</strain>
    </source>
</reference>
<dbReference type="GO" id="GO:0048488">
    <property type="term" value="P:synaptic vesicle endocytosis"/>
    <property type="evidence" value="ECO:0007669"/>
    <property type="project" value="TreeGrafter"/>
</dbReference>
<feature type="region of interest" description="Disordered" evidence="1">
    <location>
        <begin position="2999"/>
        <end position="3022"/>
    </location>
</feature>
<dbReference type="SMART" id="SM01220">
    <property type="entry name" value="FSA_C"/>
    <property type="match status" value="1"/>
</dbReference>
<dbReference type="PANTHER" id="PTHR31640">
    <property type="entry name" value="TRANSMEMBRANE PROTEIN KIAA1109"/>
    <property type="match status" value="1"/>
</dbReference>
<feature type="region of interest" description="Disordered" evidence="1">
    <location>
        <begin position="1320"/>
        <end position="1346"/>
    </location>
</feature>
<accession>A0AAE1ZI79</accession>
<proteinExistence type="predicted"/>
<dbReference type="Pfam" id="PF20413">
    <property type="entry name" value="BLTP1_N"/>
    <property type="match status" value="2"/>
</dbReference>
<feature type="region of interest" description="Disordered" evidence="1">
    <location>
        <begin position="1375"/>
        <end position="1401"/>
    </location>
</feature>
<dbReference type="Pfam" id="PF25040">
    <property type="entry name" value="BLTP1_C"/>
    <property type="match status" value="5"/>
</dbReference>
<evidence type="ECO:0000259" key="2">
    <source>
        <dbReference type="SMART" id="SM01220"/>
    </source>
</evidence>
<feature type="compositionally biased region" description="Polar residues" evidence="1">
    <location>
        <begin position="1215"/>
        <end position="1232"/>
    </location>
</feature>
<dbReference type="InterPro" id="IPR033616">
    <property type="entry name" value="BLTP1"/>
</dbReference>
<sequence>LGGKLMLRDFVYVNDDFSVRMCYVIVVFNYWTRYYPEKKDTFQRRCLHVYLYGIDIHLFNRTAVYNKLQCIFKPNYHESSELLCRSAVAFGISKETSKLLASKGYSHNEADIPKEQVPCDSASSSGALDIFWRHAHKLLPSVKFDFELTNICAGNHLLPRACLLTCSRVYGSYSINDAPSRLDRYQHQIKSRFINLMGSLVPVSKYSGQHAVEDPPKSWNKAFHVFQFGEGTIDYIQDEPGVVLHRSENLELTDDNMIELNAWPKWELHVLVNRICQLNYSPWTDRQRDIIWRFFFPPSYQIAKPNEQATVGQRRVAKKFVFELKTSTNINLDLYFMRHGVVESMRLSGFSNSLIKLSIPWIINQNGFVTTLKINLVKCSLLLEHLWRNILTSNQYVDLDLKMHYPREWNIQQLWDIGIDTRDTQLTILFDYKHYFKGFIDDWCRCSHPDLLGFIPCTYKFHIKSNNLDLILLANDYNWVSKYGENAYLGFHAKKLMFTFDLPFIDFLPVTVPIIYNVEGSSVSLRMSIPETSTLYYLLQEVHNRLKFVNGRGQVQKSSPFHSSIQEMTFHETVSKTISLRWFDCGWAPRISLKIAYVYHPSPWASEYWRFIPLEYKLEVPSTKGLADFSYRSNSIKLHPSKPIDNLNLRNLESASQSDLEEIALRKLRPEGCHTQGPTENDILQSKCDVFAFFEPDTVDVHLHIPSAQLLFYGTLLRHFIHVKENYFGCYQVPVSFDREPLRPDESSSLTDDDLIQLKKSRIKHSSEDGGGNDDLSKVDKFPEKRIIDPRDCRPLSVRVSLEFHNIQVHLPMHGSSNESPCPTAFLDCIGFEMDKRWHETKLQLLFSPILICFYDQNKDFRSKSNSTVSSSRLQLLGFQLRGQGMFSHVNLPIRAESLEYAWLLEFTVGQLTGQLSAAKLSCLVHCLKEFIFSAVDSENQLISSRAFELCQHGRPQQLCPFWHKICSTTLCPSDMQLKYRMLRLTIDCIDLSIVENRNCLSIQCDSIRLAHCNRHGATHCDGMFVLIPDVRLVQLVAPITFDTKYQPSPDKQVTCAKQVENSVLWFEAGSFSLGPVHINLSKTPENCDHLSWQLDFLKRHDLSTKRLSFLWSDNSDTNSETLRNSSLSSRHTTKSFNLFSTRESGKYIIRKPILGYIAPDIMPNCGCYGQCSFFGQNESGRILFNELLTGDFRQRAIFPSRADYKPDLFLPSGHNDNNENPPASTSYSFTTNQQQISTSKSVDCYSKSLRFGESLLLVNCLLHELHSSHECQERYNGLLLMREEVISAHLEAKQLIEHDSDVSAMNLCVKSTKDDPFIYDSSDEEKKRSKHYPPKKTKDSWPDINASQQTKHSSMCDLLLPVAIDDLEERSQVNGNKEFPETSSLHSTSKNIKSETKKPSYLPSNLSLNSLIELPPQSCTSSSSSSNCIVRPTNFEQSHVENIHFASSDFKSPPPPPPRKFVTDCSIIANGRNELLHTEDSILDKNAHTESKDLGVGVKDFEDTLENFVDLRTQLNRPISESGLLRPAYGRHLNSFKCITGLNSLTSLRNRWHICKHLHPGNTCLHSLDNLLRSDKSTCSSYLKSTLHQNITVFNLFRQCQPKIAIAPRFQIRHIGFSPQSIRPDLTPPRSAVPVNLSDFTQEESNYDVNSASATIKSKAIVWLQGPINLFLTPLLIESLERYIKVLIPIVKTASPSSIVNSMHYKCVKSVEHQIKPFLSSHNFVPKMQNNALNKIKPSHLSHPVVADKTSGNSAPVEERQSILHNLLGSRFAQDPISVSNCQDPTKFKKNASTTSKPLHSVTKLSDHRSQGNLISDKLLTKAPVNSNGIMVHSCQSILSSKVAALSVERINILFLQLYAVEDLVHLDSLKSGLHDLTCVSLMTFCIDSFSFELMASYKRESLTENYNNANLKDKHNSISTPGSNISNRPYVASSTAESVHLSVNQPSTGNAHNNADLQENNISSSVHDIFSLSGRYNLISNNDCNEQVNNSFPFRIQHKRQPSAPPVLYNSSDLSHAYETFTQSSEPILRKSKWHENLFNDPKANEYQDKSKDIEDNSCMRPVDGYALKNNNNNNTSHSMEYISSLSGLKTNKKTDDLINSIYMKPTEGETNYCINDSLGGEHLGSELVCQVTIQRIHGQLRRLTRSSQFNADVLLTAIPFESSRAFFSFTSDPCNSNLGTTSSESLSWSKYFGEQSFGWIMFECGLEGLSFSWVQRSGFPDSVSAIENTKTTSTDQQPKYICDENTPSGHNRSHDITANSSTDKKVNRVNGLSSKLVVNTVWLNFAAPKRLPNKRRIELIRSDWNLLSTAAPTIRAWIDPCNRLVDVCKQFRLNSERRLLAVISCLMTEVVNPRSDILDAKNNKRCSHPVGNKVQLVMKNNDLDGFAQHRTETAHILRFNPSCQLLVVLRRYLLTMSDYYGITKADELLAGMLKDSVVPQNEFLQRGILSLTREWRFLVDSLAVSASDLKTVREFTTSSVPLHTDYLVDLHQNDFDEPGFPNVVIRNAGSVFSASHDCHINDNVSLQQTTTGKPLTTTLPKTGNYLTTPSPAVTSRLLKMVVGSMSPTSPRPATAGIINVEDGLKTITNANSNQGLCKKQSDDMQYLIDNDKPVSVIQGQNTMNDDIYDQPDEVYWNATDQLDDCTVDTSDPLIHNPIMKRFLQDARANIMEHPQTPKVTPSVLQSTANITEPKYQHDTTDTSFVNRLSSISNIDLQANENDNFSKTLSSDDHTKATSNKHITKEKQASDFDRLFNTADYKITATDFEQAAHLNAQYRYVAYIQSLFSPLLESVGLSIKGIRRTTLMKKFDGFLSMDGLLKTFQIEIVSSTRNPILHSLPKPLVSERVNESNIPRSTNRLFTQDTCQRQFAFLCCNFASNLILRDIVGYSGAMSKFHKQKPSHLSQMQTTTKIDVILHIDFIRQHVNLSLLRLVHQFVTMIYCARDTCKSVSCDQSVHPTIVSPTAIWSQKIDSKGSSDDTDGTFRSHSSAYVRFGDDSVDSGRSNPGKAPKGKYGYESFNNNEEMFHSFTTDRDRSSGENSSNSSADKGLLIITNPVNLHDVVTTIPSFSPVPTNRISDYVESSVNDPRSPTSHGVTSSYSSPSCWRRLANYVELYSTVPKTKTVIRKPISTSLPSATMPTITEEDRDRNIICTSESFDVKNNYSVGYHSTHHGPSNPFNLNSPTGNKGFLFGRKTFPTVTYRVLNEEIEKDHESLVPKDANSQHNKSLFTNPWNSNIQAFLSRPSTVEYGDKLQNIFKVLSPNDQSSKYPFYTSTNTSSSKKDNNPFTCSGFEQFTYPWVWGERIPLVVFVAAKIRQMAVSAVLSELNLNAGVRNVHGSFTLSKQIRGHGSFSEKFLTHSLNLHFSDCNIQLTEKLPSKIQEVVCVKAGRSHLMLSCSRSLQSERNACVISLGRVMVTLPHHPVRLHSVMQRQAKRISSTVYELLRNPNTGYTQIHSWRSSGSRMATTPTCSTTTTASDPSNNLRSSYQLLAEPAQFATTASKTNPSPPLSFNLLAVSQGLTVNVALHSTLKAVYHIDPIYVTGQIGSRSYVDISVTDHSLSLKSLHPPANFPTSISLPLPRILASIVQRVSSGGRYARNQRKAPTLTHGLEAEQGLYLDIQIQIDTLEQNLTTDMLNYIMVVVKLFMKEINEVIQKMAGEERPRLRKPLPKFAHNQMSHPDDLARSNVSTTQNVLTGDWLLSRAARGRGKFTIKIRMKEIQLLASTKNGAIKLEARKIEIELTNRVSQTHLLDNRNAASSFFQTNDKHYLSQKRPSNLNIRPNAFDYFFESGRKSSVGLTSKLYCDSSLFIYATIANVGLDLGYFDQDTFHALSPDFQNVAFFRTSIALRSLLADEKFAPNQSMDSSTTATVTTTNKSHGEQDAFLISLNRPIVWLKPFTLDRGIMMWMVYKDEFAKWNEHIEHLASMVPPEEAPIRSNFVHHSTGHPPEDYYTSLPSSVPLSSVHPTERSVNGIPDVTIVSNPPNNSVNNNKVPSTLFLQLSIEDLGVCLPIHMLKLPSQSLKSDSRTALVLTLDKSRISACYQDSLVSQGEFTDFCLRFDDEFNVGSDDWKPDKKRSTIDVKGKRYVVILNACVVPSGTFNVCWRDLEKRGQWHICINWQMRGLDFHLDDSIGRRLKALFTILTRMTGYNDAAPLLPTSGEEEDGEGKSPSHDTLEIDLNQEIVSPGNEYQALPGSTGKRSSVVSSVSTKKPTTDVDIASLDRYQHLIMSKEFNVKNILDNSQFRSMEFHKQKLDLSDAQAFKRQKWNTLRKKKSGHMTRALRGHNSPHAGHCVNDCNLNNIQPLSSQSRKSTKTGLRLSTSVIEDFLPSRTQSDSHTMIIQGSNDVKLRRLSNVAGVSTNHITKIDSVYFDAEDTSPNEVVSKNIFANNNINLSDSGNTKSELSNLQTNSRIFDEYSDDWCDPYVSLDVDDDLYHDAGELNPIECDNTDSLYATNSNQTVGNNVVEQIRSTIKPPTPPPRKSHILHDEQNNKFHSSAEPSIINPVNTQEEEPKLHLELDLQIHVDSGCCVLHPRLPSKFMPDDNGGKQYSTSAFQTGIGFSPFNISNNDKLLSPELRSQTHCAFSPTQIESGYRLSYSELLPGYLERYRYQLLQDFQIVSNDISVFYLPAVDISLHYNSMTELDFLPGNNAYSVSVIPGSLIDPPVFNSQMLSSYVSSPKSTTQSRTGQNSVNKDDTIPRSIRKQADLYVSCFLQKLPNELIVQPSLLDFLEQAIENLPLVADCNSDIDSVSSDSGNEILFEKFPVHAIVHLHVQPFTIRFLCLPTSRMQCLMVLPFLDAVFSTKRDDLDTVVNRAENNVPRKSCYSTSPQSDNHLDNTSVALKMKPVVGDIVSAGGISITAILKEFRISIFHPYGESSTIRSETGSWGNARPCDSLTILVKDIQCHFSRTIESKVVQMNQNICVNESSSPSIHGIGETIISTHSADSFGLHRNLCISGIFDIGVAEFTCDTRRTIEILDIYKSWYRSSLARRLFLGNDELIETVNISTQSCDQDEMAEANPKQQQPSNTKSKGTVCDDNLGKEQDDFESLDLRLQNGAMNFTTETQHLLDRTKKYLTSKPPDVKEIPNHKKSNTSRTSTTNPINDENNQEPKALRIRPPPDTSKSTTLVVGERGASSSRNTSLRVASWNALTIFCVQLKKFDLNLYMGSAMGLTRLIVDQSFCEGHVSMNSSGRKNTLLTAGLASSQFISEGGGVGGEFGLVDLITQVLLDNDPLRDPQHCLAIQVGGFQIRMEYMNTNILLFRVNSLNVTLYDEWRLKDVIQQLLDSIKHSKIVSTKQRDLYSPFVTNSETDVVVGLPPVFIRISGEINWDQAQAAIVRSTTPDLIRSIHKVRDYFQEQVREGRLSLIGQVGRFSMFPLNGGQRRSSHHRGSIYPSRLTKYKSDLRSDTFSDYEVDQLLQRHWQKIMYQAITLLIQEQLRISSMKGKSLSIEMRSDLHNNPVLSGSFQLSGNSLGISCFAGSFRSAPDWAVFNIQHPIVCFETEAQREIPTFIEGVNFDRSEQDGWINVRQVLSFELGSPPEFQPQMAYVLRVRRGKSQNLRDLPMASTEEWLEFCFRGADSTVVNFVRHSNPSGINSIIQLAQFPVCFTHINSQETSLPVFNVLNSSKPTHDKLVPVNEDDSNFTGSGNYNRFTSKTNELSTNNKDVSREERSNTSLRSNPLKPPSEGELLFILPSLSLRITTDQRQTMCQPTLSSLPSVISISSVSGECTSNGIVPSKDANQKGSPERRSQGRSLLRNKPLSKKDNSGEASITSSFTPSVKVSFQTDFHGFIQLGLIDVPWLPSLISSYLDERLNDYEVSSGANHNGSDICYSRVNSPLTTNVLSEDIASRLRALSTTSSPMVQDARVYDIIHWSLSPECRWLLATNIGVPAFDRLLESIGFRKARVTIPKWLQRGVMDHLDNIACILLRGSLELSTDKPNEGAKDCDQANEKLE</sequence>
<feature type="region of interest" description="Disordered" evidence="1">
    <location>
        <begin position="3085"/>
        <end position="3106"/>
    </location>
</feature>
<feature type="region of interest" description="Disordered" evidence="1">
    <location>
        <begin position="4686"/>
        <end position="4705"/>
    </location>
</feature>
<evidence type="ECO:0000256" key="1">
    <source>
        <dbReference type="SAM" id="MobiDB-lite"/>
    </source>
</evidence>
<feature type="region of interest" description="Disordered" evidence="1">
    <location>
        <begin position="4161"/>
        <end position="4181"/>
    </location>
</feature>
<feature type="region of interest" description="Disordered" evidence="1">
    <location>
        <begin position="5744"/>
        <end position="5786"/>
    </location>
</feature>
<gene>
    <name evidence="3" type="ORF">MN116_003079</name>
</gene>
<dbReference type="InterPro" id="IPR056742">
    <property type="entry name" value="BLTP1_C"/>
</dbReference>
<dbReference type="EMBL" id="JALJAT010000002">
    <property type="protein sequence ID" value="KAK4473737.1"/>
    <property type="molecule type" value="Genomic_DNA"/>
</dbReference>
<feature type="compositionally biased region" description="Polar residues" evidence="1">
    <location>
        <begin position="4686"/>
        <end position="4701"/>
    </location>
</feature>
<feature type="non-terminal residue" evidence="3">
    <location>
        <position position="5968"/>
    </location>
</feature>
<dbReference type="Pfam" id="PF25039">
    <property type="entry name" value="BLTP1_M"/>
    <property type="match status" value="3"/>
</dbReference>
<feature type="domain" description="Bridge-like lipid transfer protein family member 1 C-terminal" evidence="2">
    <location>
        <begin position="5144"/>
        <end position="5948"/>
    </location>
</feature>
<feature type="compositionally biased region" description="Polar residues" evidence="1">
    <location>
        <begin position="5031"/>
        <end position="5042"/>
    </location>
</feature>
<dbReference type="PANTHER" id="PTHR31640:SF1">
    <property type="entry name" value="BRIDGE-LIKE LIPID TRANSFER PROTEIN FAMILY MEMBER 1"/>
    <property type="match status" value="1"/>
</dbReference>
<keyword evidence="4" id="KW-1185">Reference proteome</keyword>
<dbReference type="Proteomes" id="UP001292079">
    <property type="component" value="Unassembled WGS sequence"/>
</dbReference>
<feature type="region of interest" description="Disordered" evidence="1">
    <location>
        <begin position="5649"/>
        <end position="5697"/>
    </location>
</feature>
<feature type="region of interest" description="Disordered" evidence="1">
    <location>
        <begin position="5022"/>
        <end position="5050"/>
    </location>
</feature>
<organism evidence="3 4">
    <name type="scientific">Schistosoma mekongi</name>
    <name type="common">Parasitic worm</name>
    <dbReference type="NCBI Taxonomy" id="38744"/>
    <lineage>
        <taxon>Eukaryota</taxon>
        <taxon>Metazoa</taxon>
        <taxon>Spiralia</taxon>
        <taxon>Lophotrochozoa</taxon>
        <taxon>Platyhelminthes</taxon>
        <taxon>Trematoda</taxon>
        <taxon>Digenea</taxon>
        <taxon>Strigeidida</taxon>
        <taxon>Schistosomatoidea</taxon>
        <taxon>Schistosomatidae</taxon>
        <taxon>Schistosoma</taxon>
    </lineage>
</organism>
<comment type="caution">
    <text evidence="3">The sequence shown here is derived from an EMBL/GenBank/DDBJ whole genome shotgun (WGS) entry which is preliminary data.</text>
</comment>
<feature type="compositionally biased region" description="Polar residues" evidence="1">
    <location>
        <begin position="5655"/>
        <end position="5677"/>
    </location>
</feature>
<dbReference type="InterPro" id="IPR056741">
    <property type="entry name" value="BLTP1_M"/>
</dbReference>
<reference evidence="3" key="1">
    <citation type="submission" date="2022-04" db="EMBL/GenBank/DDBJ databases">
        <authorList>
            <person name="Xu L."/>
            <person name="Lv Z."/>
        </authorList>
    </citation>
    <scope>NUCLEOTIDE SEQUENCE</scope>
    <source>
        <strain evidence="3">LV_2022a</strain>
    </source>
</reference>
<dbReference type="InterPro" id="IPR047104">
    <property type="entry name" value="BLTP1_N"/>
</dbReference>
<protein>
    <recommendedName>
        <fullName evidence="2">Bridge-like lipid transfer protein family member 1 C-terminal domain-containing protein</fullName>
    </recommendedName>
</protein>
<dbReference type="GO" id="GO:0098793">
    <property type="term" value="C:presynapse"/>
    <property type="evidence" value="ECO:0007669"/>
    <property type="project" value="GOC"/>
</dbReference>
<feature type="region of interest" description="Disordered" evidence="1">
    <location>
        <begin position="1210"/>
        <end position="1232"/>
    </location>
</feature>
<feature type="region of interest" description="Disordered" evidence="1">
    <location>
        <begin position="5086"/>
        <end position="5143"/>
    </location>
</feature>
<evidence type="ECO:0000313" key="3">
    <source>
        <dbReference type="EMBL" id="KAK4473737.1"/>
    </source>
</evidence>
<feature type="compositionally biased region" description="Polar residues" evidence="1">
    <location>
        <begin position="1382"/>
        <end position="1392"/>
    </location>
</feature>
<evidence type="ECO:0000313" key="4">
    <source>
        <dbReference type="Proteomes" id="UP001292079"/>
    </source>
</evidence>